<keyword evidence="1" id="KW-1133">Transmembrane helix</keyword>
<reference evidence="2 3" key="1">
    <citation type="journal article" date="2010" name="J. Bacteriol.">
        <title>Complete genome sequence of the aerobic facultative methanotroph Methylocella silvestris BL2.</title>
        <authorList>
            <person name="Chen Y."/>
            <person name="Crombie A."/>
            <person name="Rahman M.T."/>
            <person name="Dedysh S.N."/>
            <person name="Liesack W."/>
            <person name="Stott M.B."/>
            <person name="Alam M."/>
            <person name="Theisen A.R."/>
            <person name="Murrell J.C."/>
            <person name="Dunfield P.F."/>
        </authorList>
    </citation>
    <scope>NUCLEOTIDE SEQUENCE [LARGE SCALE GENOMIC DNA]</scope>
    <source>
        <strain evidence="3">DSM 15510 / CIP 108128 / LMG 27833 / NCIMB 13906 / BL2</strain>
    </source>
</reference>
<keyword evidence="1" id="KW-0472">Membrane</keyword>
<accession>B8ERL3</accession>
<evidence type="ECO:0000313" key="2">
    <source>
        <dbReference type="EMBL" id="ACK51065.1"/>
    </source>
</evidence>
<name>B8ERL3_METSB</name>
<dbReference type="OrthoDB" id="1425477at2"/>
<sequence>MEWGSFIGPAVIAAGVSGIVSVVGLIVSTCTARAIHTEKLAFDQNQAAQKLGFDEQLAERKVNADIALAEKKIALDASLADRKRRQDLAEEVLSAFYQMVDTIRAIRSPGGYPDEGKNRPIMPGESEDVARMRDAYYAIVERFEARRKEIADLMSRRYRMTAWFGKEADEPFEIVYRALSTIIVSARSLIDWADKDSQTSTPDNLALWDKMQGDIWQGAATPDTIGDDVDRAIVLIETICRPVLQEPAK</sequence>
<evidence type="ECO:0000256" key="1">
    <source>
        <dbReference type="SAM" id="Phobius"/>
    </source>
</evidence>
<gene>
    <name evidence="2" type="ordered locus">Msil_2126</name>
</gene>
<keyword evidence="3" id="KW-1185">Reference proteome</keyword>
<proteinExistence type="predicted"/>
<organism evidence="2 3">
    <name type="scientific">Methylocella silvestris (strain DSM 15510 / CIP 108128 / LMG 27833 / NCIMB 13906 / BL2)</name>
    <dbReference type="NCBI Taxonomy" id="395965"/>
    <lineage>
        <taxon>Bacteria</taxon>
        <taxon>Pseudomonadati</taxon>
        <taxon>Pseudomonadota</taxon>
        <taxon>Alphaproteobacteria</taxon>
        <taxon>Hyphomicrobiales</taxon>
        <taxon>Beijerinckiaceae</taxon>
        <taxon>Methylocella</taxon>
    </lineage>
</organism>
<evidence type="ECO:0000313" key="3">
    <source>
        <dbReference type="Proteomes" id="UP000002257"/>
    </source>
</evidence>
<dbReference type="RefSeq" id="WP_012591135.1">
    <property type="nucleotide sequence ID" value="NC_011666.1"/>
</dbReference>
<dbReference type="eggNOG" id="ENOG5033AMZ">
    <property type="taxonomic scope" value="Bacteria"/>
</dbReference>
<dbReference type="HOGENOM" id="CLU_1114809_0_0_5"/>
<protein>
    <submittedName>
        <fullName evidence="2">Uncharacterized protein</fullName>
    </submittedName>
</protein>
<dbReference type="AlphaFoldDB" id="B8ERL3"/>
<keyword evidence="1" id="KW-0812">Transmembrane</keyword>
<dbReference type="EMBL" id="CP001280">
    <property type="protein sequence ID" value="ACK51065.1"/>
    <property type="molecule type" value="Genomic_DNA"/>
</dbReference>
<dbReference type="Proteomes" id="UP000002257">
    <property type="component" value="Chromosome"/>
</dbReference>
<dbReference type="KEGG" id="msl:Msil_2126"/>
<feature type="transmembrane region" description="Helical" evidence="1">
    <location>
        <begin position="6"/>
        <end position="27"/>
    </location>
</feature>